<name>A0A834A1T3_9CHIR</name>
<feature type="region of interest" description="Disordered" evidence="1">
    <location>
        <begin position="261"/>
        <end position="344"/>
    </location>
</feature>
<feature type="compositionally biased region" description="Low complexity" evidence="1">
    <location>
        <begin position="298"/>
        <end position="309"/>
    </location>
</feature>
<feature type="region of interest" description="Disordered" evidence="1">
    <location>
        <begin position="46"/>
        <end position="101"/>
    </location>
</feature>
<feature type="compositionally biased region" description="Polar residues" evidence="1">
    <location>
        <begin position="265"/>
        <end position="276"/>
    </location>
</feature>
<gene>
    <name evidence="2" type="ORF">HJG60_011083</name>
</gene>
<reference evidence="2 3" key="1">
    <citation type="journal article" date="2020" name="Nature">
        <title>Six reference-quality genomes reveal evolution of bat adaptations.</title>
        <authorList>
            <person name="Jebb D."/>
            <person name="Huang Z."/>
            <person name="Pippel M."/>
            <person name="Hughes G.M."/>
            <person name="Lavrichenko K."/>
            <person name="Devanna P."/>
            <person name="Winkler S."/>
            <person name="Jermiin L.S."/>
            <person name="Skirmuntt E.C."/>
            <person name="Katzourakis A."/>
            <person name="Burkitt-Gray L."/>
            <person name="Ray D.A."/>
            <person name="Sullivan K.A.M."/>
            <person name="Roscito J.G."/>
            <person name="Kirilenko B.M."/>
            <person name="Davalos L.M."/>
            <person name="Corthals A.P."/>
            <person name="Power M.L."/>
            <person name="Jones G."/>
            <person name="Ransome R.D."/>
            <person name="Dechmann D.K.N."/>
            <person name="Locatelli A.G."/>
            <person name="Puechmaille S.J."/>
            <person name="Fedrigo O."/>
            <person name="Jarvis E.D."/>
            <person name="Hiller M."/>
            <person name="Vernes S.C."/>
            <person name="Myers E.W."/>
            <person name="Teeling E.C."/>
        </authorList>
    </citation>
    <scope>NUCLEOTIDE SEQUENCE [LARGE SCALE GENOMIC DNA]</scope>
    <source>
        <strain evidence="2">Bat1K_MPI-CBG_1</strain>
    </source>
</reference>
<evidence type="ECO:0000313" key="2">
    <source>
        <dbReference type="EMBL" id="KAF6104034.1"/>
    </source>
</evidence>
<organism evidence="2 3">
    <name type="scientific">Phyllostomus discolor</name>
    <name type="common">pale spear-nosed bat</name>
    <dbReference type="NCBI Taxonomy" id="89673"/>
    <lineage>
        <taxon>Eukaryota</taxon>
        <taxon>Metazoa</taxon>
        <taxon>Chordata</taxon>
        <taxon>Craniata</taxon>
        <taxon>Vertebrata</taxon>
        <taxon>Euteleostomi</taxon>
        <taxon>Mammalia</taxon>
        <taxon>Eutheria</taxon>
        <taxon>Laurasiatheria</taxon>
        <taxon>Chiroptera</taxon>
        <taxon>Yangochiroptera</taxon>
        <taxon>Phyllostomidae</taxon>
        <taxon>Phyllostominae</taxon>
        <taxon>Phyllostomus</taxon>
    </lineage>
</organism>
<feature type="region of interest" description="Disordered" evidence="1">
    <location>
        <begin position="142"/>
        <end position="184"/>
    </location>
</feature>
<sequence length="362" mass="39486">MSARGGGPGSLQKTDGLWVAVGEGPGGRHFRGGVCSTHVQLQPHHPERTCFPRHARLGEGRGGDRRRSEKRVSRARHSQSSAGRRDPRCPAPPRGLRANCAPEGAARASVRARLWRHWVHASVCSFGIRSTHVFSGRKLRYGTPRGEHSSPIEGAHSARASGRGQISTEQHERPSASHQAALHRSPACVSVRGVSGGLRGFPAQRLQKPPGWEQPSGQKVLFCPREQPHECVPRDRGPGRLSKHCLVFIHVFAMETLDTARDNPADTSLTSRSRTTGPHAASEEGDSASRQPREELKAGPGPRFAALRPPGGGRGDPRGRLCVRSPLSRRSPLWHTRPPSTLTQPPLMKTTFREVLLFYSSN</sequence>
<proteinExistence type="predicted"/>
<dbReference type="EMBL" id="JABVXQ010000006">
    <property type="protein sequence ID" value="KAF6104034.1"/>
    <property type="molecule type" value="Genomic_DNA"/>
</dbReference>
<evidence type="ECO:0000256" key="1">
    <source>
        <dbReference type="SAM" id="MobiDB-lite"/>
    </source>
</evidence>
<feature type="region of interest" description="Disordered" evidence="1">
    <location>
        <begin position="1"/>
        <end position="22"/>
    </location>
</feature>
<dbReference type="AlphaFoldDB" id="A0A834A1T3"/>
<accession>A0A834A1T3</accession>
<evidence type="ECO:0000313" key="3">
    <source>
        <dbReference type="Proteomes" id="UP000664940"/>
    </source>
</evidence>
<dbReference type="Proteomes" id="UP000664940">
    <property type="component" value="Unassembled WGS sequence"/>
</dbReference>
<feature type="compositionally biased region" description="Basic and acidic residues" evidence="1">
    <location>
        <begin position="46"/>
        <end position="72"/>
    </location>
</feature>
<protein>
    <submittedName>
        <fullName evidence="2">Uncharacterized protein</fullName>
    </submittedName>
</protein>
<comment type="caution">
    <text evidence="2">The sequence shown here is derived from an EMBL/GenBank/DDBJ whole genome shotgun (WGS) entry which is preliminary data.</text>
</comment>